<keyword evidence="3 5" id="KW-0808">Transferase</keyword>
<name>A0A819CVW4_9BILA</name>
<proteinExistence type="inferred from homology"/>
<dbReference type="Pfam" id="PF13469">
    <property type="entry name" value="Sulfotransfer_3"/>
    <property type="match status" value="1"/>
</dbReference>
<evidence type="ECO:0000256" key="4">
    <source>
        <dbReference type="ARBA" id="ARBA00048460"/>
    </source>
</evidence>
<dbReference type="SUPFAM" id="SSF52540">
    <property type="entry name" value="P-loop containing nucleoside triphosphate hydrolases"/>
    <property type="match status" value="1"/>
</dbReference>
<evidence type="ECO:0000256" key="2">
    <source>
        <dbReference type="ARBA" id="ARBA00013262"/>
    </source>
</evidence>
<evidence type="ECO:0000256" key="6">
    <source>
        <dbReference type="SAM" id="Phobius"/>
    </source>
</evidence>
<sequence>MPWYFMCRRILFNIPHRTIRSRCFFITILLVTIIIVILLAYRLSNIPQECLLEHNSFRKQNDINHNSSLERPVIFIGGMPRSGTTLMRAILDSHPLVRCGEETRVIPRLLNMRAAWEKSTLEWNRCNYYPIVCFASSDDMSNSINRNIFTIYFTRLMAGGISKAMIDSAVRAFVYEILLHHNQYADVLCDKDPFVLKYAAYISSIFSNAKFLLLIRDARAVIHSVMTRKVTITGFNLLDYRQNFKVWNKGMETMMDQCTQVGKDKCLPVYYEQLVLQPKNVIENILKFLNLTWVDSVLHHEELIGKKISLSKTEHSSDQVIKPINLDALTRWIGHIPSDVKSEIDTLAPMLKRLGYDTQSDVPTYGTPDQLVLDNMNKLKENAEFWDSKAKFYARRAPNDTRIFQNDTKHQPIL</sequence>
<dbReference type="PANTHER" id="PTHR12788">
    <property type="entry name" value="PROTEIN-TYROSINE SULFOTRANSFERASE 2"/>
    <property type="match status" value="1"/>
</dbReference>
<accession>A0A819CVW4</accession>
<gene>
    <name evidence="11" type="ORF">BYL167_LOCUS20322</name>
    <name evidence="10" type="ORF">GIL414_LOCUS7176</name>
    <name evidence="8" type="ORF">OVN521_LOCUS5143</name>
    <name evidence="7" type="ORF">SMN809_LOCUS917</name>
    <name evidence="9" type="ORF">UXM345_LOCUS7386</name>
</gene>
<dbReference type="InterPro" id="IPR026634">
    <property type="entry name" value="TPST-like"/>
</dbReference>
<dbReference type="EMBL" id="CAJOBH010008898">
    <property type="protein sequence ID" value="CAF4126290.1"/>
    <property type="molecule type" value="Genomic_DNA"/>
</dbReference>
<evidence type="ECO:0000256" key="5">
    <source>
        <dbReference type="RuleBase" id="RU365018"/>
    </source>
</evidence>
<dbReference type="Proteomes" id="UP000681720">
    <property type="component" value="Unassembled WGS sequence"/>
</dbReference>
<keyword evidence="6" id="KW-0812">Transmembrane</keyword>
<comment type="similarity">
    <text evidence="1 5">Belongs to the protein sulfotransferase family.</text>
</comment>
<organism evidence="8 12">
    <name type="scientific">Rotaria magnacalcarata</name>
    <dbReference type="NCBI Taxonomy" id="392030"/>
    <lineage>
        <taxon>Eukaryota</taxon>
        <taxon>Metazoa</taxon>
        <taxon>Spiralia</taxon>
        <taxon>Gnathifera</taxon>
        <taxon>Rotifera</taxon>
        <taxon>Eurotatoria</taxon>
        <taxon>Bdelloidea</taxon>
        <taxon>Philodinida</taxon>
        <taxon>Philodinidae</taxon>
        <taxon>Rotaria</taxon>
    </lineage>
</organism>
<evidence type="ECO:0000256" key="3">
    <source>
        <dbReference type="ARBA" id="ARBA00022679"/>
    </source>
</evidence>
<evidence type="ECO:0000313" key="10">
    <source>
        <dbReference type="EMBL" id="CAF3913169.1"/>
    </source>
</evidence>
<evidence type="ECO:0000256" key="1">
    <source>
        <dbReference type="ARBA" id="ARBA00009988"/>
    </source>
</evidence>
<dbReference type="EMBL" id="CAJOBI010000125">
    <property type="protein sequence ID" value="CAF3796269.1"/>
    <property type="molecule type" value="Genomic_DNA"/>
</dbReference>
<dbReference type="Proteomes" id="UP000676336">
    <property type="component" value="Unassembled WGS sequence"/>
</dbReference>
<dbReference type="Gene3D" id="3.40.50.300">
    <property type="entry name" value="P-loop containing nucleotide triphosphate hydrolases"/>
    <property type="match status" value="1"/>
</dbReference>
<dbReference type="Proteomes" id="UP000663842">
    <property type="component" value="Unassembled WGS sequence"/>
</dbReference>
<feature type="transmembrane region" description="Helical" evidence="6">
    <location>
        <begin position="21"/>
        <end position="41"/>
    </location>
</feature>
<dbReference type="EMBL" id="CAJOBJ010002146">
    <property type="protein sequence ID" value="CAF3913169.1"/>
    <property type="molecule type" value="Genomic_DNA"/>
</dbReference>
<comment type="catalytic activity">
    <reaction evidence="4 5">
        <text>L-tyrosyl-[protein] + 3'-phosphoadenylyl sulfate = O-sulfo-L-tyrosine-[protein] + adenosine 3',5'-bisphosphate + H(+)</text>
        <dbReference type="Rhea" id="RHEA:16801"/>
        <dbReference type="Rhea" id="RHEA-COMP:10136"/>
        <dbReference type="Rhea" id="RHEA-COMP:11688"/>
        <dbReference type="ChEBI" id="CHEBI:15378"/>
        <dbReference type="ChEBI" id="CHEBI:46858"/>
        <dbReference type="ChEBI" id="CHEBI:58339"/>
        <dbReference type="ChEBI" id="CHEBI:58343"/>
        <dbReference type="ChEBI" id="CHEBI:65286"/>
        <dbReference type="EC" id="2.8.2.20"/>
    </reaction>
</comment>
<dbReference type="PANTHER" id="PTHR12788:SF10">
    <property type="entry name" value="PROTEIN-TYROSINE SULFOTRANSFERASE"/>
    <property type="match status" value="1"/>
</dbReference>
<comment type="function">
    <text evidence="5">Catalyzes the O-sulfation of tyrosine residues within acidic motifs of polypeptides, using 3'-phosphoadenylyl sulfate (PAPS) as cosubstrate.</text>
</comment>
<dbReference type="AlphaFoldDB" id="A0A819CVW4"/>
<protein>
    <recommendedName>
        <fullName evidence="2 5">Protein-tyrosine sulfotransferase</fullName>
        <ecNumber evidence="2 5">2.8.2.20</ecNumber>
    </recommendedName>
</protein>
<dbReference type="Proteomes" id="UP000681967">
    <property type="component" value="Unassembled WGS sequence"/>
</dbReference>
<dbReference type="GO" id="GO:0008476">
    <property type="term" value="F:protein-tyrosine sulfotransferase activity"/>
    <property type="evidence" value="ECO:0007669"/>
    <property type="project" value="UniProtKB-EC"/>
</dbReference>
<comment type="caution">
    <text evidence="8">The sequence shown here is derived from an EMBL/GenBank/DDBJ whole genome shotgun (WGS) entry which is preliminary data.</text>
</comment>
<dbReference type="InterPro" id="IPR027417">
    <property type="entry name" value="P-loop_NTPase"/>
</dbReference>
<dbReference type="Proteomes" id="UP000663866">
    <property type="component" value="Unassembled WGS sequence"/>
</dbReference>
<evidence type="ECO:0000313" key="12">
    <source>
        <dbReference type="Proteomes" id="UP000663866"/>
    </source>
</evidence>
<keyword evidence="6" id="KW-0472">Membrane</keyword>
<dbReference type="EMBL" id="CAJOBG010000502">
    <property type="protein sequence ID" value="CAF3822581.1"/>
    <property type="molecule type" value="Genomic_DNA"/>
</dbReference>
<evidence type="ECO:0000313" key="8">
    <source>
        <dbReference type="EMBL" id="CAF3822581.1"/>
    </source>
</evidence>
<evidence type="ECO:0000313" key="7">
    <source>
        <dbReference type="EMBL" id="CAF3796269.1"/>
    </source>
</evidence>
<dbReference type="EC" id="2.8.2.20" evidence="2 5"/>
<dbReference type="EMBL" id="CAJOBF010000611">
    <property type="protein sequence ID" value="CAF3843622.1"/>
    <property type="molecule type" value="Genomic_DNA"/>
</dbReference>
<evidence type="ECO:0000313" key="11">
    <source>
        <dbReference type="EMBL" id="CAF4126290.1"/>
    </source>
</evidence>
<dbReference type="GO" id="GO:0005794">
    <property type="term" value="C:Golgi apparatus"/>
    <property type="evidence" value="ECO:0007669"/>
    <property type="project" value="TreeGrafter"/>
</dbReference>
<keyword evidence="12" id="KW-1185">Reference proteome</keyword>
<evidence type="ECO:0000313" key="9">
    <source>
        <dbReference type="EMBL" id="CAF3843622.1"/>
    </source>
</evidence>
<keyword evidence="6" id="KW-1133">Transmembrane helix</keyword>
<reference evidence="8" key="1">
    <citation type="submission" date="2021-02" db="EMBL/GenBank/DDBJ databases">
        <authorList>
            <person name="Nowell W R."/>
        </authorList>
    </citation>
    <scope>NUCLEOTIDE SEQUENCE</scope>
</reference>